<protein>
    <submittedName>
        <fullName evidence="1">Uncharacterized protein</fullName>
    </submittedName>
</protein>
<sequence>MGPHALPGEPYHATDMCSGCGSVAQGIRGPGTLIAALWVPLATVVGVIASW</sequence>
<dbReference type="Proteomes" id="UP001500063">
    <property type="component" value="Unassembled WGS sequence"/>
</dbReference>
<dbReference type="EMBL" id="BAAABW010000001">
    <property type="protein sequence ID" value="GAA0331177.1"/>
    <property type="molecule type" value="Genomic_DNA"/>
</dbReference>
<comment type="caution">
    <text evidence="1">The sequence shown here is derived from an EMBL/GenBank/DDBJ whole genome shotgun (WGS) entry which is preliminary data.</text>
</comment>
<gene>
    <name evidence="1" type="ORF">GCM10010319_03940</name>
</gene>
<dbReference type="RefSeq" id="WP_344115346.1">
    <property type="nucleotide sequence ID" value="NZ_BAAABW010000001.1"/>
</dbReference>
<evidence type="ECO:0000313" key="2">
    <source>
        <dbReference type="Proteomes" id="UP001500063"/>
    </source>
</evidence>
<reference evidence="1 2" key="1">
    <citation type="journal article" date="2019" name="Int. J. Syst. Evol. Microbiol.">
        <title>The Global Catalogue of Microorganisms (GCM) 10K type strain sequencing project: providing services to taxonomists for standard genome sequencing and annotation.</title>
        <authorList>
            <consortium name="The Broad Institute Genomics Platform"/>
            <consortium name="The Broad Institute Genome Sequencing Center for Infectious Disease"/>
            <person name="Wu L."/>
            <person name="Ma J."/>
        </authorList>
    </citation>
    <scope>NUCLEOTIDE SEQUENCE [LARGE SCALE GENOMIC DNA]</scope>
    <source>
        <strain evidence="1 2">JCM 4565</strain>
    </source>
</reference>
<proteinExistence type="predicted"/>
<keyword evidence="2" id="KW-1185">Reference proteome</keyword>
<name>A0ABN0WAT1_9ACTN</name>
<accession>A0ABN0WAT1</accession>
<organism evidence="1 2">
    <name type="scientific">Streptomyces blastmyceticus</name>
    <dbReference type="NCBI Taxonomy" id="68180"/>
    <lineage>
        <taxon>Bacteria</taxon>
        <taxon>Bacillati</taxon>
        <taxon>Actinomycetota</taxon>
        <taxon>Actinomycetes</taxon>
        <taxon>Kitasatosporales</taxon>
        <taxon>Streptomycetaceae</taxon>
        <taxon>Streptomyces</taxon>
    </lineage>
</organism>
<evidence type="ECO:0000313" key="1">
    <source>
        <dbReference type="EMBL" id="GAA0331177.1"/>
    </source>
</evidence>